<proteinExistence type="predicted"/>
<evidence type="ECO:0000313" key="2">
    <source>
        <dbReference type="Proteomes" id="UP001162992"/>
    </source>
</evidence>
<name>A0ACC2BM10_DIPCM</name>
<reference evidence="2" key="1">
    <citation type="journal article" date="2024" name="Proc. Natl. Acad. Sci. U.S.A.">
        <title>Extraordinary preservation of gene collinearity over three hundred million years revealed in homosporous lycophytes.</title>
        <authorList>
            <person name="Li C."/>
            <person name="Wickell D."/>
            <person name="Kuo L.Y."/>
            <person name="Chen X."/>
            <person name="Nie B."/>
            <person name="Liao X."/>
            <person name="Peng D."/>
            <person name="Ji J."/>
            <person name="Jenkins J."/>
            <person name="Williams M."/>
            <person name="Shu S."/>
            <person name="Plott C."/>
            <person name="Barry K."/>
            <person name="Rajasekar S."/>
            <person name="Grimwood J."/>
            <person name="Han X."/>
            <person name="Sun S."/>
            <person name="Hou Z."/>
            <person name="He W."/>
            <person name="Dai G."/>
            <person name="Sun C."/>
            <person name="Schmutz J."/>
            <person name="Leebens-Mack J.H."/>
            <person name="Li F.W."/>
            <person name="Wang L."/>
        </authorList>
    </citation>
    <scope>NUCLEOTIDE SEQUENCE [LARGE SCALE GENOMIC DNA]</scope>
    <source>
        <strain evidence="2">cv. PW_Plant_1</strain>
    </source>
</reference>
<dbReference type="EMBL" id="CM055105">
    <property type="protein sequence ID" value="KAJ7530738.1"/>
    <property type="molecule type" value="Genomic_DNA"/>
</dbReference>
<gene>
    <name evidence="1" type="ORF">O6H91_14G016900</name>
</gene>
<protein>
    <submittedName>
        <fullName evidence="1">Uncharacterized protein</fullName>
    </submittedName>
</protein>
<organism evidence="1 2">
    <name type="scientific">Diphasiastrum complanatum</name>
    <name type="common">Issler's clubmoss</name>
    <name type="synonym">Lycopodium complanatum</name>
    <dbReference type="NCBI Taxonomy" id="34168"/>
    <lineage>
        <taxon>Eukaryota</taxon>
        <taxon>Viridiplantae</taxon>
        <taxon>Streptophyta</taxon>
        <taxon>Embryophyta</taxon>
        <taxon>Tracheophyta</taxon>
        <taxon>Lycopodiopsida</taxon>
        <taxon>Lycopodiales</taxon>
        <taxon>Lycopodiaceae</taxon>
        <taxon>Lycopodioideae</taxon>
        <taxon>Diphasiastrum</taxon>
    </lineage>
</organism>
<sequence>MQGLTHLLVSNVKGATALPTMGKYEECKIKLGSLLEDEDESGLELTLGLSLGGSKSKCSGKSGLNQRILKEAEEQKLKSAADYILKLSTKEQGHSNNIRETEGSAPVQPPWITLNKFVIPGHEQDGLLNPSVVSGPLERSSREEIADREDPRLYAQQCLKILQEKAVQSELPGGLESTNQITVHAAAAAATAAWAQFAPMGFSLPVYEKYEKGCEPAAAWVPGIIATSAGGDSSVILPNGVKPPAKLVTYPSLGAVDVVTNEKREGNRSVSLDRKQWQTMTQQQEMLERQRKRELHARQEARKKRRNLIDEQKQQKKLARSEDEKANSNSAKVCLQIPGSSAPKNSLQVTTARDFPNSQAGGESGIGFPSSTSPSSKVSSGWTMPPKKLERRQTSGCDDNEQLREIRRALVRERDMAAKEREMEAENRLIGGENGSRSSAEMALLQRMKGEQAATPLKTPVEAGVGPSIGETEDRKSNIEVWINQFFDSQKMMIDPQTYALAVAAFKNRTEDVRKETRVKDSITGRITEPVDCTPAEGQLISGISSSNSRVAGCEENRSNLSGDSRGTEMSGHEECQFITLGAATASTEMALASLPLPHSSFMHMQMPPSINVPISNSFGMPCSTPLPYPYFLQCVAPPSGGTQNLSPYFFGNFPLQMATPPGYSRFQLPAMELQAQAGLKLHPSVPSSHSLSASSAQKKSVTSTSDHESGTTQGMKVGQNIEVCKPVSTREPPKGGISALLRAASLNSAQGQVGTLARPQLPFAAPQSGSASPSKPAMGLMRTLSEPGEKCPRRGSDASPFASLVAAVEASQGLSAAVASVSKCSQAARRGLECSSSKGSFDAQDKVSCRSTQSKGSCELSCSDSIHKSPGFDESVEKKIVEQSRKGAVQNLEEAAVFAQEGATVRAGLAAGQAFGGTGSSPDLPWVSTTGTGPNGKTISGVLYRYVKGEVKILCACHGKHMTPREFVQHAGGVDVPNPEKSIVVNPFPFVGEAASVIG</sequence>
<comment type="caution">
    <text evidence="1">The sequence shown here is derived from an EMBL/GenBank/DDBJ whole genome shotgun (WGS) entry which is preliminary data.</text>
</comment>
<dbReference type="Proteomes" id="UP001162992">
    <property type="component" value="Chromosome 14"/>
</dbReference>
<keyword evidence="2" id="KW-1185">Reference proteome</keyword>
<evidence type="ECO:0000313" key="1">
    <source>
        <dbReference type="EMBL" id="KAJ7530738.1"/>
    </source>
</evidence>
<accession>A0ACC2BM10</accession>